<evidence type="ECO:0000313" key="2">
    <source>
        <dbReference type="Proteomes" id="UP000249829"/>
    </source>
</evidence>
<evidence type="ECO:0000313" key="1">
    <source>
        <dbReference type="EMBL" id="PYI19094.1"/>
    </source>
</evidence>
<accession>A0A2V5HBD0</accession>
<name>A0A2V5HBD0_ASPV1</name>
<sequence>MQIVDREDVTALCKVSRPRCILVALVIQYPIVYPMLTYPSAAPHLDLRIVYPSIHTMCIQTREPGQLPGARDTRIWKTRTLAAISLIPTFDRILGSEID</sequence>
<dbReference type="Proteomes" id="UP000249829">
    <property type="component" value="Unassembled WGS sequence"/>
</dbReference>
<keyword evidence="2" id="KW-1185">Reference proteome</keyword>
<dbReference type="AlphaFoldDB" id="A0A2V5HBD0"/>
<proteinExistence type="predicted"/>
<protein>
    <submittedName>
        <fullName evidence="1">Uncharacterized protein</fullName>
    </submittedName>
</protein>
<gene>
    <name evidence="1" type="ORF">BO99DRAFT_146272</name>
</gene>
<dbReference type="EMBL" id="KZ825137">
    <property type="protein sequence ID" value="PYI19094.1"/>
    <property type="molecule type" value="Genomic_DNA"/>
</dbReference>
<organism evidence="1 2">
    <name type="scientific">Aspergillus violaceofuscus (strain CBS 115571)</name>
    <dbReference type="NCBI Taxonomy" id="1450538"/>
    <lineage>
        <taxon>Eukaryota</taxon>
        <taxon>Fungi</taxon>
        <taxon>Dikarya</taxon>
        <taxon>Ascomycota</taxon>
        <taxon>Pezizomycotina</taxon>
        <taxon>Eurotiomycetes</taxon>
        <taxon>Eurotiomycetidae</taxon>
        <taxon>Eurotiales</taxon>
        <taxon>Aspergillaceae</taxon>
        <taxon>Aspergillus</taxon>
    </lineage>
</organism>
<reference evidence="1 2" key="1">
    <citation type="submission" date="2018-02" db="EMBL/GenBank/DDBJ databases">
        <title>The genomes of Aspergillus section Nigri reveals drivers in fungal speciation.</title>
        <authorList>
            <consortium name="DOE Joint Genome Institute"/>
            <person name="Vesth T.C."/>
            <person name="Nybo J."/>
            <person name="Theobald S."/>
            <person name="Brandl J."/>
            <person name="Frisvad J.C."/>
            <person name="Nielsen K.F."/>
            <person name="Lyhne E.K."/>
            <person name="Kogle M.E."/>
            <person name="Kuo A."/>
            <person name="Riley R."/>
            <person name="Clum A."/>
            <person name="Nolan M."/>
            <person name="Lipzen A."/>
            <person name="Salamov A."/>
            <person name="Henrissat B."/>
            <person name="Wiebenga A."/>
            <person name="De vries R.P."/>
            <person name="Grigoriev I.V."/>
            <person name="Mortensen U.H."/>
            <person name="Andersen M.R."/>
            <person name="Baker S.E."/>
        </authorList>
    </citation>
    <scope>NUCLEOTIDE SEQUENCE [LARGE SCALE GENOMIC DNA]</scope>
    <source>
        <strain evidence="1 2">CBS 115571</strain>
    </source>
</reference>